<name>A0A538TV35_UNCEI</name>
<dbReference type="EMBL" id="VBOY01000038">
    <property type="protein sequence ID" value="TMQ67479.1"/>
    <property type="molecule type" value="Genomic_DNA"/>
</dbReference>
<dbReference type="InterPro" id="IPR019734">
    <property type="entry name" value="TPR_rpt"/>
</dbReference>
<dbReference type="Proteomes" id="UP000316609">
    <property type="component" value="Unassembled WGS sequence"/>
</dbReference>
<reference evidence="3 4" key="1">
    <citation type="journal article" date="2019" name="Nat. Microbiol.">
        <title>Mediterranean grassland soil C-N compound turnover is dependent on rainfall and depth, and is mediated by genomically divergent microorganisms.</title>
        <authorList>
            <person name="Diamond S."/>
            <person name="Andeer P.F."/>
            <person name="Li Z."/>
            <person name="Crits-Christoph A."/>
            <person name="Burstein D."/>
            <person name="Anantharaman K."/>
            <person name="Lane K.R."/>
            <person name="Thomas B.C."/>
            <person name="Pan C."/>
            <person name="Northen T.R."/>
            <person name="Banfield J.F."/>
        </authorList>
    </citation>
    <scope>NUCLEOTIDE SEQUENCE [LARGE SCALE GENOMIC DNA]</scope>
    <source>
        <strain evidence="3">WS_8</strain>
    </source>
</reference>
<dbReference type="SMART" id="SM00028">
    <property type="entry name" value="TPR"/>
    <property type="match status" value="5"/>
</dbReference>
<dbReference type="Pfam" id="PF13432">
    <property type="entry name" value="TPR_16"/>
    <property type="match status" value="3"/>
</dbReference>
<dbReference type="InterPro" id="IPR011990">
    <property type="entry name" value="TPR-like_helical_dom_sf"/>
</dbReference>
<keyword evidence="1" id="KW-0677">Repeat</keyword>
<evidence type="ECO:0000256" key="1">
    <source>
        <dbReference type="ARBA" id="ARBA00022737"/>
    </source>
</evidence>
<dbReference type="AlphaFoldDB" id="A0A538TV35"/>
<protein>
    <submittedName>
        <fullName evidence="3">Tetratricopeptide repeat protein</fullName>
    </submittedName>
</protein>
<dbReference type="SUPFAM" id="SSF48452">
    <property type="entry name" value="TPR-like"/>
    <property type="match status" value="3"/>
</dbReference>
<evidence type="ECO:0000313" key="4">
    <source>
        <dbReference type="Proteomes" id="UP000316609"/>
    </source>
</evidence>
<accession>A0A538TV35</accession>
<evidence type="ECO:0000256" key="2">
    <source>
        <dbReference type="ARBA" id="ARBA00022803"/>
    </source>
</evidence>
<proteinExistence type="predicted"/>
<dbReference type="PANTHER" id="PTHR44227:SF3">
    <property type="entry name" value="PROTEIN O-MANNOSYL-TRANSFERASE TMTC4"/>
    <property type="match status" value="1"/>
</dbReference>
<gene>
    <name evidence="3" type="ORF">E6K78_04590</name>
</gene>
<sequence length="434" mass="46729">MRVERARAWYRSGRYGEALELLARARADERQDLDVPLLIAVCRAALGDPAGVPGALDQGLELLLTRCPLALLPLDPLEELVGRGQGTADPGPTRTDFADHRARRALRLLHAGRCHEALDESEAALGLNPTYVAARLLAARVSLMLGQTEAASGHLMQALAVHPEYADLLAWLGLARARARRFAEAATALESALRVNRRFARAARLQAVVEHALARTGEALRAARRSILWQRAGPYIDPAAVRASDGAVHDDEADLLRAIAVHPSYPDLHLALARHRRLEGRWMAARQACRRALALAPSLPQAAFELSRIELGLGKPDRTIQGLATVLRSRPVWADAHALLGRARHLAGDPAAAEGAWRMALDLAPEYSAARSGLGWTLLRQGRAAEAAVEFARSARSGELAPVAHGLLDPVAAQAARADPEVLDPPVLESAHPL</sequence>
<evidence type="ECO:0000313" key="3">
    <source>
        <dbReference type="EMBL" id="TMQ67479.1"/>
    </source>
</evidence>
<keyword evidence="2" id="KW-0802">TPR repeat</keyword>
<comment type="caution">
    <text evidence="3">The sequence shown here is derived from an EMBL/GenBank/DDBJ whole genome shotgun (WGS) entry which is preliminary data.</text>
</comment>
<dbReference type="PANTHER" id="PTHR44227">
    <property type="match status" value="1"/>
</dbReference>
<organism evidence="3 4">
    <name type="scientific">Eiseniibacteriota bacterium</name>
    <dbReference type="NCBI Taxonomy" id="2212470"/>
    <lineage>
        <taxon>Bacteria</taxon>
        <taxon>Candidatus Eiseniibacteriota</taxon>
    </lineage>
</organism>
<dbReference type="InterPro" id="IPR052346">
    <property type="entry name" value="O-mannosyl-transferase_TMTC"/>
</dbReference>
<dbReference type="Gene3D" id="1.25.40.10">
    <property type="entry name" value="Tetratricopeptide repeat domain"/>
    <property type="match status" value="2"/>
</dbReference>